<evidence type="ECO:0000256" key="7">
    <source>
        <dbReference type="SAM" id="SignalP"/>
    </source>
</evidence>
<dbReference type="Gene3D" id="2.60.40.10">
    <property type="entry name" value="Immunoglobulins"/>
    <property type="match status" value="2"/>
</dbReference>
<dbReference type="InterPro" id="IPR032831">
    <property type="entry name" value="LptM_cons"/>
</dbReference>
<comment type="subcellular location">
    <subcellularLocation>
        <location evidence="1">Cell outer membrane</location>
        <topology evidence="1">Lipid-anchor</topology>
    </subcellularLocation>
</comment>
<evidence type="ECO:0000256" key="4">
    <source>
        <dbReference type="ARBA" id="ARBA00023139"/>
    </source>
</evidence>
<dbReference type="SMART" id="SM00060">
    <property type="entry name" value="FN3"/>
    <property type="match status" value="2"/>
</dbReference>
<evidence type="ECO:0000313" key="10">
    <source>
        <dbReference type="Proteomes" id="UP000636888"/>
    </source>
</evidence>
<feature type="chain" id="PRO_5035285087" evidence="7">
    <location>
        <begin position="20"/>
        <end position="251"/>
    </location>
</feature>
<dbReference type="PROSITE" id="PS50853">
    <property type="entry name" value="FN3"/>
    <property type="match status" value="1"/>
</dbReference>
<keyword evidence="4" id="KW-0564">Palmitate</keyword>
<evidence type="ECO:0000256" key="1">
    <source>
        <dbReference type="ARBA" id="ARBA00004459"/>
    </source>
</evidence>
<keyword evidence="10" id="KW-1185">Reference proteome</keyword>
<dbReference type="EMBL" id="JAEMHM010000006">
    <property type="protein sequence ID" value="MBJ6724654.1"/>
    <property type="molecule type" value="Genomic_DNA"/>
</dbReference>
<keyword evidence="3" id="KW-0472">Membrane</keyword>
<evidence type="ECO:0000256" key="6">
    <source>
        <dbReference type="ARBA" id="ARBA00023288"/>
    </source>
</evidence>
<organism evidence="9 10">
    <name type="scientific">Geomesophilobacter sediminis</name>
    <dbReference type="NCBI Taxonomy" id="2798584"/>
    <lineage>
        <taxon>Bacteria</taxon>
        <taxon>Pseudomonadati</taxon>
        <taxon>Thermodesulfobacteriota</taxon>
        <taxon>Desulfuromonadia</taxon>
        <taxon>Geobacterales</taxon>
        <taxon>Geobacteraceae</taxon>
        <taxon>Geomesophilobacter</taxon>
    </lineage>
</organism>
<keyword evidence="2 7" id="KW-0732">Signal</keyword>
<protein>
    <submittedName>
        <fullName evidence="9">Fibronectin type III domain-containing protein</fullName>
    </submittedName>
</protein>
<reference evidence="9" key="1">
    <citation type="submission" date="2020-12" db="EMBL/GenBank/DDBJ databases">
        <title>Geomonas sp. Red875, isolated from river sediment.</title>
        <authorList>
            <person name="Xu Z."/>
            <person name="Zhang Z."/>
            <person name="Masuda Y."/>
            <person name="Itoh H."/>
            <person name="Senoo K."/>
        </authorList>
    </citation>
    <scope>NUCLEOTIDE SEQUENCE</scope>
    <source>
        <strain evidence="9">Red875</strain>
    </source>
</reference>
<dbReference type="NCBIfam" id="NF047847">
    <property type="entry name" value="SS_mature_LptM"/>
    <property type="match status" value="1"/>
</dbReference>
<accession>A0A8J7IQ37</accession>
<dbReference type="RefSeq" id="WP_199383550.1">
    <property type="nucleotide sequence ID" value="NZ_JAEMHM010000006.1"/>
</dbReference>
<comment type="caution">
    <text evidence="9">The sequence shown here is derived from an EMBL/GenBank/DDBJ whole genome shotgun (WGS) entry which is preliminary data.</text>
</comment>
<keyword evidence="5" id="KW-0998">Cell outer membrane</keyword>
<dbReference type="Proteomes" id="UP000636888">
    <property type="component" value="Unassembled WGS sequence"/>
</dbReference>
<evidence type="ECO:0000256" key="3">
    <source>
        <dbReference type="ARBA" id="ARBA00023136"/>
    </source>
</evidence>
<dbReference type="PROSITE" id="PS51257">
    <property type="entry name" value="PROKAR_LIPOPROTEIN"/>
    <property type="match status" value="1"/>
</dbReference>
<evidence type="ECO:0000256" key="5">
    <source>
        <dbReference type="ARBA" id="ARBA00023237"/>
    </source>
</evidence>
<dbReference type="AlphaFoldDB" id="A0A8J7IQ37"/>
<evidence type="ECO:0000313" key="9">
    <source>
        <dbReference type="EMBL" id="MBJ6724654.1"/>
    </source>
</evidence>
<feature type="signal peptide" evidence="7">
    <location>
        <begin position="1"/>
        <end position="19"/>
    </location>
</feature>
<sequence length="251" mass="27676">MRRLSLLLICLLLAACGKKGPLIPPEGFAPAAVSNLKAEQKGTTFELTWSAPGKVEGGTPLPYRDLAGFVLLRHVVLPPAEECDECRNAYAELKHVDVDFLREVRIVDGLFLTDDPFLKEGETYQYKVIAIKRDGTRSKDSNKPRRKFVTPPPTPTLQVVPSTTAIDLEITAAPPAKGTFLGYNLYRWKKGEPEPIRPLNGAPLKEKAYHDQLLLPEVTYRYKVRTAAVVDGENIESAGSNVVEAALVQPD</sequence>
<dbReference type="SUPFAM" id="SSF49265">
    <property type="entry name" value="Fibronectin type III"/>
    <property type="match status" value="1"/>
</dbReference>
<dbReference type="InterPro" id="IPR003961">
    <property type="entry name" value="FN3_dom"/>
</dbReference>
<dbReference type="CDD" id="cd00063">
    <property type="entry name" value="FN3"/>
    <property type="match status" value="1"/>
</dbReference>
<gene>
    <name evidence="9" type="ORF">JFN93_08045</name>
</gene>
<evidence type="ECO:0000259" key="8">
    <source>
        <dbReference type="PROSITE" id="PS50853"/>
    </source>
</evidence>
<name>A0A8J7IQ37_9BACT</name>
<proteinExistence type="predicted"/>
<keyword evidence="6" id="KW-0449">Lipoprotein</keyword>
<evidence type="ECO:0000256" key="2">
    <source>
        <dbReference type="ARBA" id="ARBA00022729"/>
    </source>
</evidence>
<feature type="domain" description="Fibronectin type-III" evidence="8">
    <location>
        <begin position="151"/>
        <end position="251"/>
    </location>
</feature>
<dbReference type="InterPro" id="IPR036116">
    <property type="entry name" value="FN3_sf"/>
</dbReference>
<dbReference type="InterPro" id="IPR013783">
    <property type="entry name" value="Ig-like_fold"/>
</dbReference>